<evidence type="ECO:0000256" key="1">
    <source>
        <dbReference type="SAM" id="MobiDB-lite"/>
    </source>
</evidence>
<keyword evidence="3" id="KW-1185">Reference proteome</keyword>
<feature type="compositionally biased region" description="Basic residues" evidence="1">
    <location>
        <begin position="229"/>
        <end position="239"/>
    </location>
</feature>
<evidence type="ECO:0000313" key="2">
    <source>
        <dbReference type="EMBL" id="KAF9446213.1"/>
    </source>
</evidence>
<evidence type="ECO:0000313" key="3">
    <source>
        <dbReference type="Proteomes" id="UP000807342"/>
    </source>
</evidence>
<feature type="compositionally biased region" description="Basic and acidic residues" evidence="1">
    <location>
        <begin position="151"/>
        <end position="161"/>
    </location>
</feature>
<feature type="compositionally biased region" description="Low complexity" evidence="1">
    <location>
        <begin position="10"/>
        <end position="24"/>
    </location>
</feature>
<proteinExistence type="predicted"/>
<gene>
    <name evidence="2" type="ORF">P691DRAFT_804454</name>
</gene>
<comment type="caution">
    <text evidence="2">The sequence shown here is derived from an EMBL/GenBank/DDBJ whole genome shotgun (WGS) entry which is preliminary data.</text>
</comment>
<reference evidence="2" key="1">
    <citation type="submission" date="2020-11" db="EMBL/GenBank/DDBJ databases">
        <authorList>
            <consortium name="DOE Joint Genome Institute"/>
            <person name="Ahrendt S."/>
            <person name="Riley R."/>
            <person name="Andreopoulos W."/>
            <person name="Labutti K."/>
            <person name="Pangilinan J."/>
            <person name="Ruiz-Duenas F.J."/>
            <person name="Barrasa J.M."/>
            <person name="Sanchez-Garcia M."/>
            <person name="Camarero S."/>
            <person name="Miyauchi S."/>
            <person name="Serrano A."/>
            <person name="Linde D."/>
            <person name="Babiker R."/>
            <person name="Drula E."/>
            <person name="Ayuso-Fernandez I."/>
            <person name="Pacheco R."/>
            <person name="Padilla G."/>
            <person name="Ferreira P."/>
            <person name="Barriuso J."/>
            <person name="Kellner H."/>
            <person name="Castanera R."/>
            <person name="Alfaro M."/>
            <person name="Ramirez L."/>
            <person name="Pisabarro A.G."/>
            <person name="Kuo A."/>
            <person name="Tritt A."/>
            <person name="Lipzen A."/>
            <person name="He G."/>
            <person name="Yan M."/>
            <person name="Ng V."/>
            <person name="Cullen D."/>
            <person name="Martin F."/>
            <person name="Rosso M.-N."/>
            <person name="Henrissat B."/>
            <person name="Hibbett D."/>
            <person name="Martinez A.T."/>
            <person name="Grigoriev I.V."/>
        </authorList>
    </citation>
    <scope>NUCLEOTIDE SEQUENCE</scope>
    <source>
        <strain evidence="2">MF-IS2</strain>
    </source>
</reference>
<dbReference type="AlphaFoldDB" id="A0A9P6C2C7"/>
<organism evidence="2 3">
    <name type="scientific">Macrolepiota fuliginosa MF-IS2</name>
    <dbReference type="NCBI Taxonomy" id="1400762"/>
    <lineage>
        <taxon>Eukaryota</taxon>
        <taxon>Fungi</taxon>
        <taxon>Dikarya</taxon>
        <taxon>Basidiomycota</taxon>
        <taxon>Agaricomycotina</taxon>
        <taxon>Agaricomycetes</taxon>
        <taxon>Agaricomycetidae</taxon>
        <taxon>Agaricales</taxon>
        <taxon>Agaricineae</taxon>
        <taxon>Agaricaceae</taxon>
        <taxon>Macrolepiota</taxon>
    </lineage>
</organism>
<feature type="region of interest" description="Disordered" evidence="1">
    <location>
        <begin position="1"/>
        <end position="33"/>
    </location>
</feature>
<dbReference type="Proteomes" id="UP000807342">
    <property type="component" value="Unassembled WGS sequence"/>
</dbReference>
<feature type="region of interest" description="Disordered" evidence="1">
    <location>
        <begin position="207"/>
        <end position="241"/>
    </location>
</feature>
<dbReference type="GO" id="GO:0005655">
    <property type="term" value="C:nucleolar ribonuclease P complex"/>
    <property type="evidence" value="ECO:0007669"/>
    <property type="project" value="TreeGrafter"/>
</dbReference>
<dbReference type="PANTHER" id="PTHR14742">
    <property type="entry name" value="RIBONUCLEASE P SUBUNIT P21"/>
    <property type="match status" value="1"/>
</dbReference>
<dbReference type="EMBL" id="MU151257">
    <property type="protein sequence ID" value="KAF9446213.1"/>
    <property type="molecule type" value="Genomic_DNA"/>
</dbReference>
<dbReference type="GO" id="GO:0008033">
    <property type="term" value="P:tRNA processing"/>
    <property type="evidence" value="ECO:0007669"/>
    <property type="project" value="TreeGrafter"/>
</dbReference>
<accession>A0A9P6C2C7</accession>
<dbReference type="OrthoDB" id="128536at2759"/>
<dbReference type="Gene3D" id="6.20.50.20">
    <property type="match status" value="1"/>
</dbReference>
<protein>
    <submittedName>
        <fullName evidence="2">Uncharacterized protein</fullName>
    </submittedName>
</protein>
<name>A0A9P6C2C7_9AGAR</name>
<sequence length="271" mass="29803">MVKKQKDNKGSNTGGSNNNNNNNNAGGGGVSAGGGGGVKPMNLNAVPNRDIMQRMNFLWQASVYLGGLGGGRGEKGKDVMVEGETPKIGGRKRRRRRKVEADVRDLARIYVRTMKTVGQKATVKMSSGVHEHWLVYTCLECGMQRRIPAPHFRDTNDHTGDEGMDIDQTLPEPNDQQQQQQQSQEGSREENKTDVDKMASHLVEETKGTGVNTPFEGEKDTVVQEAKPVRKAKSKKKAKEARVPPLFARRDAGHVVYRGGEVIDMEGVYCV</sequence>
<dbReference type="PANTHER" id="PTHR14742:SF0">
    <property type="entry name" value="RIBONUCLEASE P PROTEIN SUBUNIT P21"/>
    <property type="match status" value="1"/>
</dbReference>
<feature type="region of interest" description="Disordered" evidence="1">
    <location>
        <begin position="150"/>
        <end position="195"/>
    </location>
</feature>
<feature type="compositionally biased region" description="Basic and acidic residues" evidence="1">
    <location>
        <begin position="186"/>
        <end position="195"/>
    </location>
</feature>